<dbReference type="Proteomes" id="UP001589890">
    <property type="component" value="Unassembled WGS sequence"/>
</dbReference>
<name>A0ABV6QF18_9ACTN</name>
<accession>A0ABV6QF18</accession>
<organism evidence="2 3">
    <name type="scientific">Kribbella deserti</name>
    <dbReference type="NCBI Taxonomy" id="1926257"/>
    <lineage>
        <taxon>Bacteria</taxon>
        <taxon>Bacillati</taxon>
        <taxon>Actinomycetota</taxon>
        <taxon>Actinomycetes</taxon>
        <taxon>Propionibacteriales</taxon>
        <taxon>Kribbellaceae</taxon>
        <taxon>Kribbella</taxon>
    </lineage>
</organism>
<evidence type="ECO:0000313" key="2">
    <source>
        <dbReference type="EMBL" id="MFC0623231.1"/>
    </source>
</evidence>
<sequence length="202" mass="21593">MAYDVEDTAALQLTVTPFDGTTAVTAQATTPSGDTIALVPATDDDGATWTTQVTLTAAGQWTIKWTVTGTGANVQYDTIQVDPSPPASAEQRRTRLLINDTDPANRFFSTLEIDDFLAMNGASVRRAAAQALETMAANEAMVSKKIRTQDLSTDGPAVAKELRELAAELRRQAADGDDDADSTGFEIAEFEPYPSRPELAGY</sequence>
<dbReference type="RefSeq" id="WP_380043929.1">
    <property type="nucleotide sequence ID" value="NZ_JBHLTC010000004.1"/>
</dbReference>
<protein>
    <submittedName>
        <fullName evidence="2">Uncharacterized protein</fullName>
    </submittedName>
</protein>
<proteinExistence type="predicted"/>
<comment type="caution">
    <text evidence="2">The sequence shown here is derived from an EMBL/GenBank/DDBJ whole genome shotgun (WGS) entry which is preliminary data.</text>
</comment>
<dbReference type="SUPFAM" id="SSF50939">
    <property type="entry name" value="Sialidases"/>
    <property type="match status" value="1"/>
</dbReference>
<dbReference type="EMBL" id="JBHLTC010000004">
    <property type="protein sequence ID" value="MFC0623231.1"/>
    <property type="molecule type" value="Genomic_DNA"/>
</dbReference>
<reference evidence="2 3" key="1">
    <citation type="submission" date="2024-09" db="EMBL/GenBank/DDBJ databases">
        <authorList>
            <person name="Sun Q."/>
            <person name="Mori K."/>
        </authorList>
    </citation>
    <scope>NUCLEOTIDE SEQUENCE [LARGE SCALE GENOMIC DNA]</scope>
    <source>
        <strain evidence="2 3">CGMCC 1.15906</strain>
    </source>
</reference>
<dbReference type="InterPro" id="IPR036278">
    <property type="entry name" value="Sialidase_sf"/>
</dbReference>
<keyword evidence="3" id="KW-1185">Reference proteome</keyword>
<evidence type="ECO:0000313" key="3">
    <source>
        <dbReference type="Proteomes" id="UP001589890"/>
    </source>
</evidence>
<feature type="region of interest" description="Disordered" evidence="1">
    <location>
        <begin position="169"/>
        <end position="202"/>
    </location>
</feature>
<gene>
    <name evidence="2" type="ORF">ACFFGN_04110</name>
</gene>
<evidence type="ECO:0000256" key="1">
    <source>
        <dbReference type="SAM" id="MobiDB-lite"/>
    </source>
</evidence>